<evidence type="ECO:0000256" key="3">
    <source>
        <dbReference type="SAM" id="MobiDB-lite"/>
    </source>
</evidence>
<dbReference type="PANTHER" id="PTHR10252">
    <property type="entry name" value="HISTONE-LIKE TRANSCRIPTION FACTOR CCAAT-RELATED"/>
    <property type="match status" value="1"/>
</dbReference>
<keyword evidence="5" id="KW-0239">DNA-directed DNA polymerase</keyword>
<evidence type="ECO:0000313" key="6">
    <source>
        <dbReference type="Proteomes" id="UP001214415"/>
    </source>
</evidence>
<protein>
    <submittedName>
        <fullName evidence="5">DNA-directed DNA polymerase</fullName>
        <ecNumber evidence="5">2.7.7.7</ecNumber>
    </submittedName>
</protein>
<keyword evidence="6" id="KW-1185">Reference proteome</keyword>
<name>A0AAF0EBR3_9BASI</name>
<reference evidence="5" key="1">
    <citation type="submission" date="2023-03" db="EMBL/GenBank/DDBJ databases">
        <title>Mating type loci evolution in Malassezia.</title>
        <authorList>
            <person name="Coelho M.A."/>
        </authorList>
    </citation>
    <scope>NUCLEOTIDE SEQUENCE</scope>
    <source>
        <strain evidence="5">CBS 12830</strain>
    </source>
</reference>
<sequence>MDAPVPMEPNLAAAVVPEREPTVVMEDTIVPEVPENVTTAEEAPVPTPAPTGARKVSRPVQPPQKGTTLFPIARVSKIIKADSAVDICSKEATFLISAATELFVKKFAEEGCTNARLDKRKMVRYDDMEIVPTAVPLSVAMKQREERMNVDANRDDAVGPEPEEADEEDAVMDDSMVEEPPVDTSASDWPTMEETDEGLVEEAEALTDGQGTEAPLAEP</sequence>
<dbReference type="EMBL" id="CP119901">
    <property type="protein sequence ID" value="WFD22189.1"/>
    <property type="molecule type" value="Genomic_DNA"/>
</dbReference>
<feature type="region of interest" description="Disordered" evidence="3">
    <location>
        <begin position="146"/>
        <end position="219"/>
    </location>
</feature>
<keyword evidence="2" id="KW-0539">Nucleus</keyword>
<feature type="compositionally biased region" description="Basic and acidic residues" evidence="3">
    <location>
        <begin position="146"/>
        <end position="157"/>
    </location>
</feature>
<evidence type="ECO:0000259" key="4">
    <source>
        <dbReference type="Pfam" id="PF00808"/>
    </source>
</evidence>
<evidence type="ECO:0000256" key="2">
    <source>
        <dbReference type="ARBA" id="ARBA00023242"/>
    </source>
</evidence>
<evidence type="ECO:0000313" key="5">
    <source>
        <dbReference type="EMBL" id="WFD22189.1"/>
    </source>
</evidence>
<dbReference type="PANTHER" id="PTHR10252:SF54">
    <property type="entry name" value="CHROMATIN ACCESSIBILITY COMPLEX PROTEIN 1"/>
    <property type="match status" value="1"/>
</dbReference>
<dbReference type="EC" id="2.7.7.7" evidence="5"/>
<feature type="region of interest" description="Disordered" evidence="3">
    <location>
        <begin position="33"/>
        <end position="67"/>
    </location>
</feature>
<accession>A0AAF0EBR3</accession>
<proteinExistence type="predicted"/>
<dbReference type="GO" id="GO:0006261">
    <property type="term" value="P:DNA-templated DNA replication"/>
    <property type="evidence" value="ECO:0007669"/>
    <property type="project" value="TreeGrafter"/>
</dbReference>
<feature type="compositionally biased region" description="Acidic residues" evidence="3">
    <location>
        <begin position="161"/>
        <end position="181"/>
    </location>
</feature>
<organism evidence="5 6">
    <name type="scientific">Malassezia equina</name>
    <dbReference type="NCBI Taxonomy" id="1381935"/>
    <lineage>
        <taxon>Eukaryota</taxon>
        <taxon>Fungi</taxon>
        <taxon>Dikarya</taxon>
        <taxon>Basidiomycota</taxon>
        <taxon>Ustilaginomycotina</taxon>
        <taxon>Malasseziomycetes</taxon>
        <taxon>Malasseziales</taxon>
        <taxon>Malasseziaceae</taxon>
        <taxon>Malassezia</taxon>
    </lineage>
</organism>
<dbReference type="GO" id="GO:0008623">
    <property type="term" value="C:CHRAC"/>
    <property type="evidence" value="ECO:0007669"/>
    <property type="project" value="TreeGrafter"/>
</dbReference>
<dbReference type="Proteomes" id="UP001214415">
    <property type="component" value="Chromosome 2"/>
</dbReference>
<dbReference type="InterPro" id="IPR009072">
    <property type="entry name" value="Histone-fold"/>
</dbReference>
<dbReference type="SUPFAM" id="SSF47113">
    <property type="entry name" value="Histone-fold"/>
    <property type="match status" value="1"/>
</dbReference>
<dbReference type="GO" id="GO:0003887">
    <property type="term" value="F:DNA-directed DNA polymerase activity"/>
    <property type="evidence" value="ECO:0007669"/>
    <property type="project" value="UniProtKB-KW"/>
</dbReference>
<dbReference type="AlphaFoldDB" id="A0AAF0EBR3"/>
<keyword evidence="5" id="KW-0808">Transferase</keyword>
<evidence type="ECO:0000256" key="1">
    <source>
        <dbReference type="ARBA" id="ARBA00004123"/>
    </source>
</evidence>
<feature type="compositionally biased region" description="Acidic residues" evidence="3">
    <location>
        <begin position="191"/>
        <end position="205"/>
    </location>
</feature>
<comment type="subcellular location">
    <subcellularLocation>
        <location evidence="1">Nucleus</location>
    </subcellularLocation>
</comment>
<dbReference type="CDD" id="cd23645">
    <property type="entry name" value="HFD_Dpb3-like"/>
    <property type="match status" value="1"/>
</dbReference>
<dbReference type="Gene3D" id="1.10.20.10">
    <property type="entry name" value="Histone, subunit A"/>
    <property type="match status" value="1"/>
</dbReference>
<dbReference type="InterPro" id="IPR050568">
    <property type="entry name" value="Transcr_DNA_Rep_Reg"/>
</dbReference>
<feature type="domain" description="Transcription factor CBF/NF-Y/archaeal histone" evidence="4">
    <location>
        <begin position="69"/>
        <end position="130"/>
    </location>
</feature>
<gene>
    <name evidence="5" type="ORF">MEQU1_000852</name>
</gene>
<dbReference type="GO" id="GO:0046982">
    <property type="term" value="F:protein heterodimerization activity"/>
    <property type="evidence" value="ECO:0007669"/>
    <property type="project" value="InterPro"/>
</dbReference>
<dbReference type="InterPro" id="IPR003958">
    <property type="entry name" value="CBFA_NFYB_domain"/>
</dbReference>
<keyword evidence="5" id="KW-0548">Nucleotidyltransferase</keyword>
<dbReference type="Pfam" id="PF00808">
    <property type="entry name" value="CBFD_NFYB_HMF"/>
    <property type="match status" value="1"/>
</dbReference>